<accession>A0AAW1GUM4</accession>
<evidence type="ECO:0000259" key="1">
    <source>
        <dbReference type="Pfam" id="PF04784"/>
    </source>
</evidence>
<organism evidence="3 4">
    <name type="scientific">Saponaria officinalis</name>
    <name type="common">Common soapwort</name>
    <name type="synonym">Lychnis saponaria</name>
    <dbReference type="NCBI Taxonomy" id="3572"/>
    <lineage>
        <taxon>Eukaryota</taxon>
        <taxon>Viridiplantae</taxon>
        <taxon>Streptophyta</taxon>
        <taxon>Embryophyta</taxon>
        <taxon>Tracheophyta</taxon>
        <taxon>Spermatophyta</taxon>
        <taxon>Magnoliopsida</taxon>
        <taxon>eudicotyledons</taxon>
        <taxon>Gunneridae</taxon>
        <taxon>Pentapetalae</taxon>
        <taxon>Caryophyllales</taxon>
        <taxon>Caryophyllaceae</taxon>
        <taxon>Caryophylleae</taxon>
        <taxon>Saponaria</taxon>
    </lineage>
</organism>
<evidence type="ECO:0000313" key="4">
    <source>
        <dbReference type="Proteomes" id="UP001443914"/>
    </source>
</evidence>
<dbReference type="Proteomes" id="UP001443914">
    <property type="component" value="Unassembled WGS sequence"/>
</dbReference>
<feature type="domain" description="DUF547" evidence="1">
    <location>
        <begin position="292"/>
        <end position="426"/>
    </location>
</feature>
<evidence type="ECO:0000259" key="2">
    <source>
        <dbReference type="Pfam" id="PF14389"/>
    </source>
</evidence>
<dbReference type="PANTHER" id="PTHR23054:SF18">
    <property type="entry name" value="TERNARY COMPLEX FACTOR MIP1, LEUCINE-ZIPPER"/>
    <property type="match status" value="1"/>
</dbReference>
<protein>
    <recommendedName>
        <fullName evidence="5">DUF547 domain-containing protein</fullName>
    </recommendedName>
</protein>
<proteinExistence type="predicted"/>
<evidence type="ECO:0000313" key="3">
    <source>
        <dbReference type="EMBL" id="KAK9667414.1"/>
    </source>
</evidence>
<dbReference type="PANTHER" id="PTHR23054">
    <property type="entry name" value="TERNARY COMPLEX FACTOR MIP1, LEUCINE-ZIPPER-RELATED"/>
    <property type="match status" value="1"/>
</dbReference>
<dbReference type="Pfam" id="PF14389">
    <property type="entry name" value="Lzipper-MIP1"/>
    <property type="match status" value="1"/>
</dbReference>
<sequence length="507" mass="57766">MLFGEMKTHVSGLHRTLKPKKPMELIQEIAMLEVQVMHLERHLLSLYEKAFDRRISSSVCSDFKEISQATVSPAERRNEGPTLSSDCIPTTSKDDNWYDAEEQQDTIGCSIHRTHSSLSHHSAYPLLQSSPFVGKLAHAINSYHSLPLTMLQNATGETPNNGHNNICCETRHTANSISEEMIRCISTIYCKLAASSKTRNAASSPVVSSISLMSCSKSTEFHLWTPQSKMNSPLDLYSDVSLQGGCEEFSGPYSEIVEVLQICRDSEKMREIDPMLRKFSSQVRRLEQINPRKLKHEEKLAFWINVHNALVMHAYLVYGVSQIKLKRVSLLLKAAYNIGGQTVSVGMMQNFILGSRLPFLGQWLLQLFHRNTKFKTTDDSKFFAPDHPEPLSYFALSCGTQSDPPVRVYTPNKVYQELIAARGDYILSNYRVNKGQSKVLLPKVVETYAKDSGLHPQDFRALLDHILPADMQRNKNWRYHWPTKGHKGIGWIPHDFSFRYQLQKEFE</sequence>
<name>A0AAW1GUM4_SAPOF</name>
<dbReference type="InterPro" id="IPR006869">
    <property type="entry name" value="DUF547"/>
</dbReference>
<gene>
    <name evidence="3" type="ORF">RND81_14G254600</name>
</gene>
<dbReference type="AlphaFoldDB" id="A0AAW1GUM4"/>
<dbReference type="EMBL" id="JBDFQZ010000014">
    <property type="protein sequence ID" value="KAK9667414.1"/>
    <property type="molecule type" value="Genomic_DNA"/>
</dbReference>
<evidence type="ECO:0008006" key="5">
    <source>
        <dbReference type="Google" id="ProtNLM"/>
    </source>
</evidence>
<comment type="caution">
    <text evidence="3">The sequence shown here is derived from an EMBL/GenBank/DDBJ whole genome shotgun (WGS) entry which is preliminary data.</text>
</comment>
<dbReference type="InterPro" id="IPR025757">
    <property type="entry name" value="MIP1_Leuzipper"/>
</dbReference>
<dbReference type="Pfam" id="PF04784">
    <property type="entry name" value="DUF547"/>
    <property type="match status" value="1"/>
</dbReference>
<reference evidence="3" key="1">
    <citation type="submission" date="2024-03" db="EMBL/GenBank/DDBJ databases">
        <title>WGS assembly of Saponaria officinalis var. Norfolk2.</title>
        <authorList>
            <person name="Jenkins J."/>
            <person name="Shu S."/>
            <person name="Grimwood J."/>
            <person name="Barry K."/>
            <person name="Goodstein D."/>
            <person name="Schmutz J."/>
            <person name="Leebens-Mack J."/>
            <person name="Osbourn A."/>
        </authorList>
    </citation>
    <scope>NUCLEOTIDE SEQUENCE [LARGE SCALE GENOMIC DNA]</scope>
    <source>
        <strain evidence="3">JIC</strain>
    </source>
</reference>
<keyword evidence="4" id="KW-1185">Reference proteome</keyword>
<feature type="domain" description="Ternary complex factor MIP1 leucine-zipper" evidence="2">
    <location>
        <begin position="16"/>
        <end position="52"/>
    </location>
</feature>